<comment type="subcellular location">
    <subcellularLocation>
        <location evidence="1">Nucleus</location>
        <location evidence="1">Nucleolus</location>
    </subcellularLocation>
</comment>
<gene>
    <name evidence="7" type="ORF">E0L32_011707</name>
</gene>
<evidence type="ECO:0000256" key="3">
    <source>
        <dbReference type="ARBA" id="ARBA00022478"/>
    </source>
</evidence>
<dbReference type="InterPro" id="IPR009668">
    <property type="entry name" value="RNA_pol-assoc_fac_A49-like"/>
</dbReference>
<dbReference type="OrthoDB" id="532500at2759"/>
<protein>
    <submittedName>
        <fullName evidence="7">Uncharacterized protein</fullName>
    </submittedName>
</protein>
<dbReference type="STRING" id="1093900.A0A507BI03"/>
<evidence type="ECO:0000256" key="6">
    <source>
        <dbReference type="SAM" id="MobiDB-lite"/>
    </source>
</evidence>
<dbReference type="GO" id="GO:0003677">
    <property type="term" value="F:DNA binding"/>
    <property type="evidence" value="ECO:0007669"/>
    <property type="project" value="InterPro"/>
</dbReference>
<proteinExistence type="inferred from homology"/>
<dbReference type="Pfam" id="PF06870">
    <property type="entry name" value="RNA_pol_I_A49"/>
    <property type="match status" value="1"/>
</dbReference>
<dbReference type="GO" id="GO:0005730">
    <property type="term" value="C:nucleolus"/>
    <property type="evidence" value="ECO:0007669"/>
    <property type="project" value="UniProtKB-SubCell"/>
</dbReference>
<comment type="similarity">
    <text evidence="2">Belongs to the eukaryotic RPA49/POLR1E RNA polymerase subunit family.</text>
</comment>
<evidence type="ECO:0000256" key="1">
    <source>
        <dbReference type="ARBA" id="ARBA00004604"/>
    </source>
</evidence>
<dbReference type="RefSeq" id="XP_031000085.1">
    <property type="nucleotide sequence ID" value="XM_031134466.1"/>
</dbReference>
<evidence type="ECO:0000256" key="4">
    <source>
        <dbReference type="ARBA" id="ARBA00023163"/>
    </source>
</evidence>
<accession>A0A507BI03</accession>
<evidence type="ECO:0000313" key="8">
    <source>
        <dbReference type="Proteomes" id="UP000319257"/>
    </source>
</evidence>
<dbReference type="InParanoid" id="A0A507BI03"/>
<feature type="region of interest" description="Disordered" evidence="6">
    <location>
        <begin position="1"/>
        <end position="32"/>
    </location>
</feature>
<organism evidence="7 8">
    <name type="scientific">Thyridium curvatum</name>
    <dbReference type="NCBI Taxonomy" id="1093900"/>
    <lineage>
        <taxon>Eukaryota</taxon>
        <taxon>Fungi</taxon>
        <taxon>Dikarya</taxon>
        <taxon>Ascomycota</taxon>
        <taxon>Pezizomycotina</taxon>
        <taxon>Sordariomycetes</taxon>
        <taxon>Sordariomycetidae</taxon>
        <taxon>Thyridiales</taxon>
        <taxon>Thyridiaceae</taxon>
        <taxon>Thyridium</taxon>
    </lineage>
</organism>
<comment type="caution">
    <text evidence="7">The sequence shown here is derived from an EMBL/GenBank/DDBJ whole genome shotgun (WGS) entry which is preliminary data.</text>
</comment>
<sequence length="442" mass="49061">MAEGSGTKRKRADEPSASKKKKASVAEAPAPPATIRVSKVVKPQFSPPVIATTPGICVGNSIQFESYTQAAKPSSRKRQNAAALGDLLLHSSSHRTLDYTGREDGVKGAEAPLRHYIGIFDPTSGELQVVEARKMIIRGAVRSQQASADAMADHTGKQSAMDLKNDLGQTFGTKKAKKAILSQTENAIAPKRLPGDTTKPQKLGAAEVAMMDSLKQTTSQMATKEQLQAAVDLAKPVPKGNYDADEIQDVYVPEEIIGTEVLNSIPVRDWQQTLKEGQAIQLHSRFVAHRMNRVAAHEDALQRLRVLRYFYWLLEFYRLAKPGKPRGTMRILPKDKLRSSLAGAPENVVDNLRHKFSENGEMRKFHIDLLMTHCCVFASIIDSFDVNTTDLREDLKLEQKQLNQYFMEIGARMRQVKSPGRTDTVAKLALPLSFPKIPQRRR</sequence>
<dbReference type="GO" id="GO:0006351">
    <property type="term" value="P:DNA-templated transcription"/>
    <property type="evidence" value="ECO:0007669"/>
    <property type="project" value="InterPro"/>
</dbReference>
<name>A0A507BI03_9PEZI</name>
<dbReference type="PANTHER" id="PTHR14440">
    <property type="entry name" value="DNA-DIRECTED RNA POLYMERASE I SUBUNIT RPA49"/>
    <property type="match status" value="1"/>
</dbReference>
<dbReference type="Proteomes" id="UP000319257">
    <property type="component" value="Unassembled WGS sequence"/>
</dbReference>
<keyword evidence="5" id="KW-0539">Nucleus</keyword>
<dbReference type="FunCoup" id="A0A507BI03">
    <property type="interactions" value="646"/>
</dbReference>
<keyword evidence="8" id="KW-1185">Reference proteome</keyword>
<reference evidence="7 8" key="1">
    <citation type="submission" date="2019-06" db="EMBL/GenBank/DDBJ databases">
        <title>Draft genome sequence of the filamentous fungus Phialemoniopsis curvata isolated from diesel fuel.</title>
        <authorList>
            <person name="Varaljay V.A."/>
            <person name="Lyon W.J."/>
            <person name="Crouch A.L."/>
            <person name="Drake C.E."/>
            <person name="Hollomon J.M."/>
            <person name="Nadeau L.J."/>
            <person name="Nunn H.S."/>
            <person name="Stevenson B.S."/>
            <person name="Bojanowski C.L."/>
            <person name="Crookes-Goodson W.J."/>
        </authorList>
    </citation>
    <scope>NUCLEOTIDE SEQUENCE [LARGE SCALE GENOMIC DNA]</scope>
    <source>
        <strain evidence="7 8">D216</strain>
    </source>
</reference>
<evidence type="ECO:0000256" key="2">
    <source>
        <dbReference type="ARBA" id="ARBA00009430"/>
    </source>
</evidence>
<evidence type="ECO:0000256" key="5">
    <source>
        <dbReference type="ARBA" id="ARBA00023242"/>
    </source>
</evidence>
<keyword evidence="3" id="KW-0240">DNA-directed RNA polymerase</keyword>
<dbReference type="GO" id="GO:0000428">
    <property type="term" value="C:DNA-directed RNA polymerase complex"/>
    <property type="evidence" value="ECO:0007669"/>
    <property type="project" value="UniProtKB-KW"/>
</dbReference>
<evidence type="ECO:0000313" key="7">
    <source>
        <dbReference type="EMBL" id="TPX18374.1"/>
    </source>
</evidence>
<dbReference type="EMBL" id="SKBQ01000115">
    <property type="protein sequence ID" value="TPX18374.1"/>
    <property type="molecule type" value="Genomic_DNA"/>
</dbReference>
<dbReference type="GeneID" id="41979154"/>
<dbReference type="AlphaFoldDB" id="A0A507BI03"/>
<keyword evidence="4" id="KW-0804">Transcription</keyword>